<dbReference type="PANTHER" id="PTHR42760:SF135">
    <property type="entry name" value="BLL7886 PROTEIN"/>
    <property type="match status" value="1"/>
</dbReference>
<dbReference type="Pfam" id="PF13561">
    <property type="entry name" value="adh_short_C2"/>
    <property type="match status" value="1"/>
</dbReference>
<feature type="domain" description="Ketoreductase" evidence="3">
    <location>
        <begin position="9"/>
        <end position="177"/>
    </location>
</feature>
<evidence type="ECO:0000313" key="4">
    <source>
        <dbReference type="EMBL" id="PSR32597.1"/>
    </source>
</evidence>
<evidence type="ECO:0000313" key="5">
    <source>
        <dbReference type="Proteomes" id="UP000242972"/>
    </source>
</evidence>
<comment type="caution">
    <text evidence="4">The sequence shown here is derived from an EMBL/GenBank/DDBJ whole genome shotgun (WGS) entry which is preliminary data.</text>
</comment>
<reference evidence="4 5" key="1">
    <citation type="journal article" date="2014" name="BMC Genomics">
        <title>Comparison of environmental and isolate Sulfobacillus genomes reveals diverse carbon, sulfur, nitrogen, and hydrogen metabolisms.</title>
        <authorList>
            <person name="Justice N.B."/>
            <person name="Norman A."/>
            <person name="Brown C.T."/>
            <person name="Singh A."/>
            <person name="Thomas B.C."/>
            <person name="Banfield J.F."/>
        </authorList>
    </citation>
    <scope>NUCLEOTIDE SEQUENCE [LARGE SCALE GENOMIC DNA]</scope>
    <source>
        <strain evidence="4">AMDSBA4</strain>
    </source>
</reference>
<dbReference type="EMBL" id="PXYW01000035">
    <property type="protein sequence ID" value="PSR32597.1"/>
    <property type="molecule type" value="Genomic_DNA"/>
</dbReference>
<dbReference type="InterPro" id="IPR057326">
    <property type="entry name" value="KR_dom"/>
</dbReference>
<dbReference type="SUPFAM" id="SSF51735">
    <property type="entry name" value="NAD(P)-binding Rossmann-fold domains"/>
    <property type="match status" value="1"/>
</dbReference>
<accession>A0A2T2XDR5</accession>
<gene>
    <name evidence="4" type="ORF">C7B46_13600</name>
</gene>
<dbReference type="GO" id="GO:0008206">
    <property type="term" value="P:bile acid metabolic process"/>
    <property type="evidence" value="ECO:0007669"/>
    <property type="project" value="UniProtKB-ARBA"/>
</dbReference>
<dbReference type="InterPro" id="IPR036291">
    <property type="entry name" value="NAD(P)-bd_dom_sf"/>
</dbReference>
<dbReference type="InterPro" id="IPR002347">
    <property type="entry name" value="SDR_fam"/>
</dbReference>
<dbReference type="FunFam" id="3.40.50.720:FF:000084">
    <property type="entry name" value="Short-chain dehydrogenase reductase"/>
    <property type="match status" value="1"/>
</dbReference>
<dbReference type="Proteomes" id="UP000242972">
    <property type="component" value="Unassembled WGS sequence"/>
</dbReference>
<dbReference type="NCBIfam" id="NF005559">
    <property type="entry name" value="PRK07231.1"/>
    <property type="match status" value="1"/>
</dbReference>
<dbReference type="GO" id="GO:0030497">
    <property type="term" value="P:fatty acid elongation"/>
    <property type="evidence" value="ECO:0007669"/>
    <property type="project" value="TreeGrafter"/>
</dbReference>
<name>A0A2T2XDR5_9FIRM</name>
<dbReference type="PANTHER" id="PTHR42760">
    <property type="entry name" value="SHORT-CHAIN DEHYDROGENASES/REDUCTASES FAMILY MEMBER"/>
    <property type="match status" value="1"/>
</dbReference>
<dbReference type="AlphaFoldDB" id="A0A2T2XDR5"/>
<organism evidence="4 5">
    <name type="scientific">Sulfobacillus benefaciens</name>
    <dbReference type="NCBI Taxonomy" id="453960"/>
    <lineage>
        <taxon>Bacteria</taxon>
        <taxon>Bacillati</taxon>
        <taxon>Bacillota</taxon>
        <taxon>Clostridia</taxon>
        <taxon>Eubacteriales</taxon>
        <taxon>Clostridiales Family XVII. Incertae Sedis</taxon>
        <taxon>Sulfobacillus</taxon>
    </lineage>
</organism>
<dbReference type="PRINTS" id="PR00080">
    <property type="entry name" value="SDRFAMILY"/>
</dbReference>
<dbReference type="PRINTS" id="PR00081">
    <property type="entry name" value="GDHRDH"/>
</dbReference>
<evidence type="ECO:0000259" key="3">
    <source>
        <dbReference type="SMART" id="SM00822"/>
    </source>
</evidence>
<dbReference type="SMART" id="SM00822">
    <property type="entry name" value="PKS_KR"/>
    <property type="match status" value="1"/>
</dbReference>
<keyword evidence="2" id="KW-0560">Oxidoreductase</keyword>
<dbReference type="Gene3D" id="3.40.50.720">
    <property type="entry name" value="NAD(P)-binding Rossmann-like Domain"/>
    <property type="match status" value="1"/>
</dbReference>
<evidence type="ECO:0000256" key="1">
    <source>
        <dbReference type="ARBA" id="ARBA00006484"/>
    </source>
</evidence>
<dbReference type="CDD" id="cd05233">
    <property type="entry name" value="SDR_c"/>
    <property type="match status" value="1"/>
</dbReference>
<dbReference type="GO" id="GO:0016616">
    <property type="term" value="F:oxidoreductase activity, acting on the CH-OH group of donors, NAD or NADP as acceptor"/>
    <property type="evidence" value="ECO:0007669"/>
    <property type="project" value="TreeGrafter"/>
</dbReference>
<dbReference type="InterPro" id="IPR020904">
    <property type="entry name" value="Sc_DH/Rdtase_CS"/>
</dbReference>
<evidence type="ECO:0000256" key="2">
    <source>
        <dbReference type="ARBA" id="ARBA00023002"/>
    </source>
</evidence>
<dbReference type="PROSITE" id="PS00061">
    <property type="entry name" value="ADH_SHORT"/>
    <property type="match status" value="1"/>
</dbReference>
<sequence length="255" mass="27561">MKQVEESCSVVAVTGASRGIGRAVAEDLAHHGCWVWLIARDVNDLDQVATKIRQSGGRADILAYDITHIEEAPRIMDYIVQRTGRLTGLVNNAGTTRRGSLVEISPEAYDEVMNLNVKSLLFLSQAAVRVMETGGAIVNIASLNAFDVLKGVGLYATSKAAVMQLTRALAIDVAERGIRVNAVAPGFIQTDFNAALWNRHELREWVETNTPLKRLGVPEDVVGSIRFLLGADSAFITGSVLVVDGGVLPSRLWPL</sequence>
<proteinExistence type="inferred from homology"/>
<protein>
    <submittedName>
        <fullName evidence="4">Short-chain dehydrogenase</fullName>
    </submittedName>
</protein>
<comment type="similarity">
    <text evidence="1">Belongs to the short-chain dehydrogenases/reductases (SDR) family.</text>
</comment>